<dbReference type="InterPro" id="IPR038740">
    <property type="entry name" value="BioF2-like_GNAT_dom"/>
</dbReference>
<dbReference type="AlphaFoldDB" id="A0A285D483"/>
<keyword evidence="3" id="KW-1185">Reference proteome</keyword>
<sequence length="353" mass="39167">MTLILRLSTTLDEVSGQADQWNALADRLGATAIFHDAAATLANLTVQMAKCRASPFVLTVFEGETMIAAAPMVWGQGWIGLGVLHWADSDTPLYSDLLCRPDREKDVFPLLAKGLLAQPGLRKLKVDYVPDDSALARFCAFLGAEPGCPVPTPHIDLSMGPVLDRLSPRRRKDLRNYRRKLEAMGPVTFEQHRTPEDLAELVAWIFRFKRSKLADHDGANWIQRPQTEHYFRDLAMRLAAQGRALGHRLRVGDQTAAASLTFRRGDTAFYSKIAYDPCFAAGSPGWHELLALSECLRADGVHLFDLMIGTGFVKEKIASGANVMRSWRLKVNPLTAFLPRTGSRAYRRSAPAP</sequence>
<gene>
    <name evidence="2" type="ORF">SAMN05878503_11949</name>
</gene>
<feature type="domain" description="BioF2-like acetyltransferase" evidence="1">
    <location>
        <begin position="169"/>
        <end position="310"/>
    </location>
</feature>
<dbReference type="Pfam" id="PF13480">
    <property type="entry name" value="Acetyltransf_6"/>
    <property type="match status" value="1"/>
</dbReference>
<dbReference type="Gene3D" id="3.40.630.30">
    <property type="match status" value="1"/>
</dbReference>
<organism evidence="2 3">
    <name type="scientific">Cereibacter ovatus</name>
    <dbReference type="NCBI Taxonomy" id="439529"/>
    <lineage>
        <taxon>Bacteria</taxon>
        <taxon>Pseudomonadati</taxon>
        <taxon>Pseudomonadota</taxon>
        <taxon>Alphaproteobacteria</taxon>
        <taxon>Rhodobacterales</taxon>
        <taxon>Paracoccaceae</taxon>
        <taxon>Cereibacter</taxon>
    </lineage>
</organism>
<name>A0A285D483_9RHOB</name>
<accession>A0A285D483</accession>
<evidence type="ECO:0000313" key="2">
    <source>
        <dbReference type="EMBL" id="SNX74126.1"/>
    </source>
</evidence>
<dbReference type="OrthoDB" id="9808976at2"/>
<dbReference type="InterPro" id="IPR016181">
    <property type="entry name" value="Acyl_CoA_acyltransferase"/>
</dbReference>
<protein>
    <submittedName>
        <fullName evidence="2">Acetyltransferase (GNAT) family protein</fullName>
    </submittedName>
</protein>
<dbReference type="EMBL" id="OAOQ01000019">
    <property type="protein sequence ID" value="SNX74126.1"/>
    <property type="molecule type" value="Genomic_DNA"/>
</dbReference>
<evidence type="ECO:0000313" key="3">
    <source>
        <dbReference type="Proteomes" id="UP000219467"/>
    </source>
</evidence>
<dbReference type="GO" id="GO:0016740">
    <property type="term" value="F:transferase activity"/>
    <property type="evidence" value="ECO:0007669"/>
    <property type="project" value="UniProtKB-KW"/>
</dbReference>
<evidence type="ECO:0000259" key="1">
    <source>
        <dbReference type="Pfam" id="PF13480"/>
    </source>
</evidence>
<dbReference type="Proteomes" id="UP000219467">
    <property type="component" value="Unassembled WGS sequence"/>
</dbReference>
<reference evidence="3" key="1">
    <citation type="submission" date="2017-08" db="EMBL/GenBank/DDBJ databases">
        <authorList>
            <person name="Varghese N."/>
            <person name="Submissions S."/>
        </authorList>
    </citation>
    <scope>NUCLEOTIDE SEQUENCE [LARGE SCALE GENOMIC DNA]</scope>
    <source>
        <strain evidence="3">JA234</strain>
    </source>
</reference>
<keyword evidence="2" id="KW-0808">Transferase</keyword>
<dbReference type="SUPFAM" id="SSF55729">
    <property type="entry name" value="Acyl-CoA N-acyltransferases (Nat)"/>
    <property type="match status" value="1"/>
</dbReference>
<proteinExistence type="predicted"/>